<dbReference type="PANTHER" id="PTHR10015">
    <property type="entry name" value="HEAT SHOCK TRANSCRIPTION FACTOR"/>
    <property type="match status" value="1"/>
</dbReference>
<dbReference type="InterPro" id="IPR000232">
    <property type="entry name" value="HSF_DNA-bd"/>
</dbReference>
<dbReference type="FunFam" id="1.10.10.10:FF:000027">
    <property type="entry name" value="Heat shock transcription factor 1"/>
    <property type="match status" value="1"/>
</dbReference>
<dbReference type="PRINTS" id="PR00056">
    <property type="entry name" value="HSFDOMAIN"/>
</dbReference>
<evidence type="ECO:0000256" key="5">
    <source>
        <dbReference type="ARBA" id="ARBA00023163"/>
    </source>
</evidence>
<dbReference type="InterPro" id="IPR036390">
    <property type="entry name" value="WH_DNA-bd_sf"/>
</dbReference>
<dbReference type="InterPro" id="IPR036388">
    <property type="entry name" value="WH-like_DNA-bd_sf"/>
</dbReference>
<dbReference type="OMA" id="RENEVIW"/>
<dbReference type="PANTHER" id="PTHR10015:SF427">
    <property type="entry name" value="HEAT SHOCK FACTOR PROTEIN"/>
    <property type="match status" value="1"/>
</dbReference>
<sequence length="507" mass="56314">MGSNPVPAFLTKLWALVENPTCDDLICWDESGKSFHVFDQGRFAKEILPLYFKHSNIASFIRQLNMYGFRKVTNIEQGLKTEKDDLEFQHPYFQKDQEQLLEHIKRKITHHVPAHPQIKVEPIQTVSVPTEDLSRMVSEVNQVKSKQDMMNNKLETMKKENEVLWREVASLRQKHMKQTQIVNKLIQFLVHLVGANRVAAASKRKMPLMIGNSTSPKVARYNKSHIPLDIDSSSYCVESPDSFSNYSSSNGPVIHDITDLQENNQRQNSGAKKDSAVLDLSHLNLPSDIITPGHVPDTSGVKDDLTLFNGDLLSDSSTSSDLMPKMMSMSDLGRMGNVPTSVNTKPTNTVASPGVTMLKPGKDFQRQKSVSEMSDHVESVSSDLEGLKDLLAGSNYFDPNLLLGLFSPDMEHIPTGSTLFNADGSINTAGDSMLAGLDSFKTDDGSNSGPLVHYKQGDEEIPDLFDLAEMSKDEHEDEASKISLDQINKSKALDTPLPIQISADDLD</sequence>
<evidence type="ECO:0000259" key="8">
    <source>
        <dbReference type="PROSITE" id="PS00434"/>
    </source>
</evidence>
<evidence type="ECO:0000313" key="9">
    <source>
        <dbReference type="EMBL" id="BAK61503.1"/>
    </source>
</evidence>
<evidence type="ECO:0000256" key="7">
    <source>
        <dbReference type="RuleBase" id="RU004020"/>
    </source>
</evidence>
<dbReference type="HOGENOM" id="CLU_038829_3_0_1"/>
<comment type="subcellular location">
    <subcellularLocation>
        <location evidence="1">Nucleus</location>
    </subcellularLocation>
</comment>
<dbReference type="EMBL" id="AB516439">
    <property type="protein sequence ID" value="BAK61503.1"/>
    <property type="molecule type" value="mRNA"/>
</dbReference>
<protein>
    <submittedName>
        <fullName evidence="9">Heat shock transcription factor 1h</fullName>
    </submittedName>
</protein>
<dbReference type="OrthoDB" id="60033at2759"/>
<organism evidence="9">
    <name type="scientific">Magallana gigas</name>
    <name type="common">Pacific oyster</name>
    <name type="synonym">Crassostrea gigas</name>
    <dbReference type="NCBI Taxonomy" id="29159"/>
    <lineage>
        <taxon>Eukaryota</taxon>
        <taxon>Metazoa</taxon>
        <taxon>Spiralia</taxon>
        <taxon>Lophotrochozoa</taxon>
        <taxon>Mollusca</taxon>
        <taxon>Bivalvia</taxon>
        <taxon>Autobranchia</taxon>
        <taxon>Pteriomorphia</taxon>
        <taxon>Ostreida</taxon>
        <taxon>Ostreoidea</taxon>
        <taxon>Ostreidae</taxon>
        <taxon>Magallana</taxon>
    </lineage>
</organism>
<evidence type="ECO:0000256" key="4">
    <source>
        <dbReference type="ARBA" id="ARBA00023125"/>
    </source>
</evidence>
<proteinExistence type="evidence at transcript level"/>
<name>F8WKQ7_MAGGI</name>
<dbReference type="Gene3D" id="1.10.10.10">
    <property type="entry name" value="Winged helix-like DNA-binding domain superfamily/Winged helix DNA-binding domain"/>
    <property type="match status" value="1"/>
</dbReference>
<keyword evidence="9" id="KW-0346">Stress response</keyword>
<evidence type="ECO:0000256" key="2">
    <source>
        <dbReference type="ARBA" id="ARBA00006403"/>
    </source>
</evidence>
<dbReference type="GO" id="GO:0043565">
    <property type="term" value="F:sequence-specific DNA binding"/>
    <property type="evidence" value="ECO:0007669"/>
    <property type="project" value="InterPro"/>
</dbReference>
<comment type="similarity">
    <text evidence="2 7">Belongs to the HSF family.</text>
</comment>
<dbReference type="KEGG" id="crg:105328117"/>
<dbReference type="SMART" id="SM00415">
    <property type="entry name" value="HSF"/>
    <property type="match status" value="1"/>
</dbReference>
<dbReference type="AlphaFoldDB" id="F8WKQ7"/>
<dbReference type="SMR" id="F8WKQ7"/>
<evidence type="ECO:0000256" key="3">
    <source>
        <dbReference type="ARBA" id="ARBA00023015"/>
    </source>
</evidence>
<dbReference type="GO" id="GO:0003700">
    <property type="term" value="F:DNA-binding transcription factor activity"/>
    <property type="evidence" value="ECO:0007669"/>
    <property type="project" value="InterPro"/>
</dbReference>
<keyword evidence="3" id="KW-0805">Transcription regulation</keyword>
<dbReference type="GO" id="GO:0005634">
    <property type="term" value="C:nucleus"/>
    <property type="evidence" value="ECO:0007669"/>
    <property type="project" value="UniProtKB-SubCell"/>
</dbReference>
<dbReference type="GeneID" id="105328117"/>
<feature type="domain" description="HSF-type DNA-binding" evidence="8">
    <location>
        <begin position="48"/>
        <end position="72"/>
    </location>
</feature>
<accession>F8WKQ7</accession>
<keyword evidence="5" id="KW-0804">Transcription</keyword>
<keyword evidence="6" id="KW-0539">Nucleus</keyword>
<dbReference type="SUPFAM" id="SSF46785">
    <property type="entry name" value="Winged helix' DNA-binding domain"/>
    <property type="match status" value="1"/>
</dbReference>
<reference evidence="9" key="1">
    <citation type="submission" date="2009-08" db="EMBL/GenBank/DDBJ databases">
        <title>cDNA cloning and expression of oyster heat shock transcription factor 1.</title>
        <authorList>
            <person name="Yokoyama Y."/>
            <person name="Kawabe S."/>
        </authorList>
    </citation>
    <scope>NUCLEOTIDE SEQUENCE</scope>
</reference>
<evidence type="ECO:0000256" key="1">
    <source>
        <dbReference type="ARBA" id="ARBA00004123"/>
    </source>
</evidence>
<keyword evidence="4" id="KW-0238">DNA-binding</keyword>
<dbReference type="Pfam" id="PF00447">
    <property type="entry name" value="HSF_DNA-bind"/>
    <property type="match status" value="1"/>
</dbReference>
<gene>
    <name evidence="9" type="primary">HSF1h</name>
</gene>
<dbReference type="PROSITE" id="PS00434">
    <property type="entry name" value="HSF_DOMAIN"/>
    <property type="match status" value="1"/>
</dbReference>
<evidence type="ECO:0000256" key="6">
    <source>
        <dbReference type="ARBA" id="ARBA00023242"/>
    </source>
</evidence>